<dbReference type="AlphaFoldDB" id="A0A1M6IMS7"/>
<proteinExistence type="predicted"/>
<dbReference type="InterPro" id="IPR025857">
    <property type="entry name" value="MacB_PCD"/>
</dbReference>
<dbReference type="InterPro" id="IPR003838">
    <property type="entry name" value="ABC3_permease_C"/>
</dbReference>
<gene>
    <name evidence="9" type="ORF">SAMN05444350_12414</name>
</gene>
<feature type="domain" description="ABC3 transporter permease C-terminal" evidence="7">
    <location>
        <begin position="280"/>
        <end position="404"/>
    </location>
</feature>
<organism evidence="9 10">
    <name type="scientific">Bacteroides stercorirosoris</name>
    <dbReference type="NCBI Taxonomy" id="871324"/>
    <lineage>
        <taxon>Bacteria</taxon>
        <taxon>Pseudomonadati</taxon>
        <taxon>Bacteroidota</taxon>
        <taxon>Bacteroidia</taxon>
        <taxon>Bacteroidales</taxon>
        <taxon>Bacteroidaceae</taxon>
        <taxon>Bacteroides</taxon>
    </lineage>
</organism>
<dbReference type="Pfam" id="PF12704">
    <property type="entry name" value="MacB_PCD"/>
    <property type="match status" value="1"/>
</dbReference>
<feature type="domain" description="MacB-like periplasmic core" evidence="8">
    <location>
        <begin position="18"/>
        <end position="239"/>
    </location>
</feature>
<keyword evidence="10" id="KW-1185">Reference proteome</keyword>
<dbReference type="GO" id="GO:0022857">
    <property type="term" value="F:transmembrane transporter activity"/>
    <property type="evidence" value="ECO:0007669"/>
    <property type="project" value="TreeGrafter"/>
</dbReference>
<evidence type="ECO:0000256" key="4">
    <source>
        <dbReference type="ARBA" id="ARBA00022989"/>
    </source>
</evidence>
<dbReference type="Pfam" id="PF02687">
    <property type="entry name" value="FtsX"/>
    <property type="match status" value="1"/>
</dbReference>
<dbReference type="RefSeq" id="WP_025831207.1">
    <property type="nucleotide sequence ID" value="NZ_FQZN01000024.1"/>
</dbReference>
<evidence type="ECO:0000313" key="9">
    <source>
        <dbReference type="EMBL" id="SHJ35649.1"/>
    </source>
</evidence>
<dbReference type="InterPro" id="IPR050250">
    <property type="entry name" value="Macrolide_Exporter_MacB"/>
</dbReference>
<dbReference type="PANTHER" id="PTHR30572:SF18">
    <property type="entry name" value="ABC-TYPE MACROLIDE FAMILY EXPORT SYSTEM PERMEASE COMPONENT 2"/>
    <property type="match status" value="1"/>
</dbReference>
<name>A0A1M6IMS7_9BACE</name>
<evidence type="ECO:0000259" key="8">
    <source>
        <dbReference type="Pfam" id="PF12704"/>
    </source>
</evidence>
<evidence type="ECO:0000256" key="2">
    <source>
        <dbReference type="ARBA" id="ARBA00022475"/>
    </source>
</evidence>
<dbReference type="EMBL" id="FQZN01000024">
    <property type="protein sequence ID" value="SHJ35649.1"/>
    <property type="molecule type" value="Genomic_DNA"/>
</dbReference>
<evidence type="ECO:0000256" key="6">
    <source>
        <dbReference type="SAM" id="Phobius"/>
    </source>
</evidence>
<comment type="subcellular location">
    <subcellularLocation>
        <location evidence="1">Cell membrane</location>
        <topology evidence="1">Multi-pass membrane protein</topology>
    </subcellularLocation>
</comment>
<evidence type="ECO:0000256" key="5">
    <source>
        <dbReference type="ARBA" id="ARBA00023136"/>
    </source>
</evidence>
<dbReference type="GO" id="GO:0005886">
    <property type="term" value="C:plasma membrane"/>
    <property type="evidence" value="ECO:0007669"/>
    <property type="project" value="UniProtKB-SubCell"/>
</dbReference>
<protein>
    <submittedName>
        <fullName evidence="9">Putative ABC transport system permease protein</fullName>
    </submittedName>
</protein>
<keyword evidence="3 6" id="KW-0812">Transmembrane</keyword>
<keyword evidence="4 6" id="KW-1133">Transmembrane helix</keyword>
<reference evidence="10" key="1">
    <citation type="submission" date="2016-11" db="EMBL/GenBank/DDBJ databases">
        <authorList>
            <person name="Varghese N."/>
            <person name="Submissions S."/>
        </authorList>
    </citation>
    <scope>NUCLEOTIDE SEQUENCE [LARGE SCALE GENOMIC DNA]</scope>
    <source>
        <strain evidence="10">DSM 26884</strain>
    </source>
</reference>
<feature type="transmembrane region" description="Helical" evidence="6">
    <location>
        <begin position="271"/>
        <end position="297"/>
    </location>
</feature>
<dbReference type="PANTHER" id="PTHR30572">
    <property type="entry name" value="MEMBRANE COMPONENT OF TRANSPORTER-RELATED"/>
    <property type="match status" value="1"/>
</dbReference>
<keyword evidence="5 6" id="KW-0472">Membrane</keyword>
<keyword evidence="2" id="KW-1003">Cell membrane</keyword>
<sequence length="412" mass="46342">MLIRQAFSLLRQNPFFSTVSIIGTAVSIAFVMVVYMVYDIQTANIPPESHRDRMVYSSYGYSYRKADHSNANTGMSYQAACRVFGDLPGAELVTYMSYTTMEYCGASPEKGQRCQNRRVDLNFWRLYDIRFVAGRPFDQQEFDACADVVVIAERLAREAFGSAEEALGKSYFVDFYPKRVVGVTEDVSSLFTFAYGEVWLPYYTQDPAWGSEGLRGGFEAMVLCKPGVSPVEMKSQIENSLDSLNASLTEYELKLPDLSTYTERQFFRDDFLNPMVTCIMLGLILLIVPAINVSGLISSQMSRRLSELAVRKAYGASRSTLMWQLLLENLLLAFIGALLGFLLSCLLLWLGKDWMLAGGYTEGNFEVSIWLFLRPAVFLTVLSVCLLFNLLSVFIPAWNATHRPIAEVLSGE</sequence>
<dbReference type="eggNOG" id="COG0577">
    <property type="taxonomic scope" value="Bacteria"/>
</dbReference>
<evidence type="ECO:0000259" key="7">
    <source>
        <dbReference type="Pfam" id="PF02687"/>
    </source>
</evidence>
<evidence type="ECO:0000256" key="3">
    <source>
        <dbReference type="ARBA" id="ARBA00022692"/>
    </source>
</evidence>
<evidence type="ECO:0000313" key="10">
    <source>
        <dbReference type="Proteomes" id="UP000184192"/>
    </source>
</evidence>
<feature type="transmembrane region" description="Helical" evidence="6">
    <location>
        <begin position="330"/>
        <end position="351"/>
    </location>
</feature>
<evidence type="ECO:0000256" key="1">
    <source>
        <dbReference type="ARBA" id="ARBA00004651"/>
    </source>
</evidence>
<dbReference type="Proteomes" id="UP000184192">
    <property type="component" value="Unassembled WGS sequence"/>
</dbReference>
<feature type="transmembrane region" description="Helical" evidence="6">
    <location>
        <begin position="15"/>
        <end position="38"/>
    </location>
</feature>
<feature type="transmembrane region" description="Helical" evidence="6">
    <location>
        <begin position="371"/>
        <end position="395"/>
    </location>
</feature>
<accession>A0A1M6IMS7</accession>
<dbReference type="GeneID" id="92713560"/>